<dbReference type="Proteomes" id="UP000002365">
    <property type="component" value="Chromosome"/>
</dbReference>
<reference evidence="1 2" key="1">
    <citation type="journal article" date="2011" name="J. Bacteriol.">
        <title>Genome sequences of the biotechnologically important Bacillus megaterium strains QM B1551 and DSM319.</title>
        <authorList>
            <person name="Eppinger M."/>
            <person name="Bunk B."/>
            <person name="Johns M.A."/>
            <person name="Edirisinghe J.N."/>
            <person name="Kutumbaka K.K."/>
            <person name="Koenig S.S."/>
            <person name="Huot Creasy H."/>
            <person name="Rosovitz M.J."/>
            <person name="Riley D.R."/>
            <person name="Daugherty S."/>
            <person name="Martin M."/>
            <person name="Elbourne L.D."/>
            <person name="Paulsen I."/>
            <person name="Biedendieck R."/>
            <person name="Braun C."/>
            <person name="Grayburn S."/>
            <person name="Dhingra S."/>
            <person name="Lukyanchuk V."/>
            <person name="Ball B."/>
            <person name="Ul-Qamar R."/>
            <person name="Seibel J."/>
            <person name="Bremer E."/>
            <person name="Jahn D."/>
            <person name="Ravel J."/>
            <person name="Vary P.S."/>
        </authorList>
    </citation>
    <scope>NUCLEOTIDE SEQUENCE [LARGE SCALE GENOMIC DNA]</scope>
    <source>
        <strain evidence="2">DSM 319 / IMG 1521</strain>
    </source>
</reference>
<gene>
    <name evidence="1" type="ordered locus">BMD_3114</name>
</gene>
<sequence>MYIFVPPFTIQNLGSFLFIVHHMGDEMVLRLDFTAVTAGL</sequence>
<dbReference type="KEGG" id="bmd:BMD_3114"/>
<dbReference type="HOGENOM" id="CLU_3285005_0_0_9"/>
<proteinExistence type="predicted"/>
<organism evidence="1 2">
    <name type="scientific">Priestia megaterium (strain DSM 319 / IMG 1521)</name>
    <name type="common">Bacillus megaterium</name>
    <dbReference type="NCBI Taxonomy" id="592022"/>
    <lineage>
        <taxon>Bacteria</taxon>
        <taxon>Bacillati</taxon>
        <taxon>Bacillota</taxon>
        <taxon>Bacilli</taxon>
        <taxon>Bacillales</taxon>
        <taxon>Bacillaceae</taxon>
        <taxon>Priestia</taxon>
    </lineage>
</organism>
<evidence type="ECO:0000313" key="1">
    <source>
        <dbReference type="EMBL" id="ADF39954.1"/>
    </source>
</evidence>
<dbReference type="EMBL" id="CP001982">
    <property type="protein sequence ID" value="ADF39954.1"/>
    <property type="molecule type" value="Genomic_DNA"/>
</dbReference>
<name>D5DGW3_PRIM3</name>
<protein>
    <submittedName>
        <fullName evidence="1">Uncharacterized protein</fullName>
    </submittedName>
</protein>
<accession>D5DGW3</accession>
<evidence type="ECO:0000313" key="2">
    <source>
        <dbReference type="Proteomes" id="UP000002365"/>
    </source>
</evidence>
<dbReference type="AlphaFoldDB" id="D5DGW3"/>